<evidence type="ECO:0000256" key="1">
    <source>
        <dbReference type="ARBA" id="ARBA00007569"/>
    </source>
</evidence>
<accession>A0A2R4M2X5</accession>
<dbReference type="AlphaFoldDB" id="A0A2R4M2X5"/>
<evidence type="ECO:0000313" key="5">
    <source>
        <dbReference type="Proteomes" id="UP000241447"/>
    </source>
</evidence>
<comment type="similarity">
    <text evidence="1">Belongs to the complex I 30 kDa subunit family.</text>
</comment>
<dbReference type="Proteomes" id="UP000241447">
    <property type="component" value="Chromosome"/>
</dbReference>
<gene>
    <name evidence="4" type="ORF">DA792_10475</name>
</gene>
<dbReference type="KEGG" id="cbak:DA792_10475"/>
<dbReference type="SUPFAM" id="SSF143243">
    <property type="entry name" value="Nqo5-like"/>
    <property type="match status" value="1"/>
</dbReference>
<evidence type="ECO:0000256" key="2">
    <source>
        <dbReference type="SAM" id="MobiDB-lite"/>
    </source>
</evidence>
<dbReference type="PANTHER" id="PTHR10884:SF14">
    <property type="entry name" value="NADH DEHYDROGENASE [UBIQUINONE] IRON-SULFUR PROTEIN 3, MITOCHONDRIAL"/>
    <property type="match status" value="1"/>
</dbReference>
<name>A0A2R4M2X5_9RHOB</name>
<dbReference type="EMBL" id="CP028475">
    <property type="protein sequence ID" value="AVW91457.1"/>
    <property type="molecule type" value="Genomic_DNA"/>
</dbReference>
<protein>
    <submittedName>
        <fullName evidence="4">NADH-quinone oxidoreductase subunit C</fullName>
    </submittedName>
</protein>
<proteinExistence type="inferred from homology"/>
<dbReference type="InterPro" id="IPR037232">
    <property type="entry name" value="NADH_quin_OxRdtase_su_C/D-like"/>
</dbReference>
<feature type="compositionally biased region" description="Basic and acidic residues" evidence="2">
    <location>
        <begin position="153"/>
        <end position="169"/>
    </location>
</feature>
<dbReference type="Pfam" id="PF00329">
    <property type="entry name" value="Complex1_30kDa"/>
    <property type="match status" value="1"/>
</dbReference>
<evidence type="ECO:0000259" key="3">
    <source>
        <dbReference type="Pfam" id="PF00329"/>
    </source>
</evidence>
<dbReference type="GO" id="GO:0008137">
    <property type="term" value="F:NADH dehydrogenase (ubiquinone) activity"/>
    <property type="evidence" value="ECO:0007669"/>
    <property type="project" value="InterPro"/>
</dbReference>
<dbReference type="InterPro" id="IPR001268">
    <property type="entry name" value="NADH_UbQ_OxRdtase_30kDa_su"/>
</dbReference>
<dbReference type="PANTHER" id="PTHR10884">
    <property type="entry name" value="NADH DEHYDROGENASE UBIQUINONE IRON-SULFUR PROTEIN 3"/>
    <property type="match status" value="1"/>
</dbReference>
<organism evidence="4 5">
    <name type="scientific">Celeribacter baekdonensis</name>
    <dbReference type="NCBI Taxonomy" id="875171"/>
    <lineage>
        <taxon>Bacteria</taxon>
        <taxon>Pseudomonadati</taxon>
        <taxon>Pseudomonadota</taxon>
        <taxon>Alphaproteobacteria</taxon>
        <taxon>Rhodobacterales</taxon>
        <taxon>Roseobacteraceae</taxon>
        <taxon>Celeribacter</taxon>
    </lineage>
</organism>
<feature type="domain" description="NADH:ubiquinone oxidoreductase 30kDa subunit" evidence="3">
    <location>
        <begin position="28"/>
        <end position="147"/>
    </location>
</feature>
<feature type="region of interest" description="Disordered" evidence="2">
    <location>
        <begin position="150"/>
        <end position="181"/>
    </location>
</feature>
<dbReference type="Gene3D" id="3.30.460.80">
    <property type="entry name" value="NADH:ubiquinone oxidoreductase, 30kDa subunit"/>
    <property type="match status" value="1"/>
</dbReference>
<sequence length="181" mass="21402">MMRDLLYRLKDRYHLGTPTFQRPDLCFVTVKRAELRSILTELRDVHGFTHLTLLTAVDWIEEGQFQLTYMINNRAANRTLALRVMLDRTEATGDTIHDLWPTAATYQRELNEMFGINFPGSPRVDEEFILEGWTDLPPYRRDFDTLAYSQQTYRDRPGRETHDPKEHMQKTLYAEYPKGTK</sequence>
<reference evidence="4 5" key="1">
    <citation type="submission" date="2018-03" db="EMBL/GenBank/DDBJ databases">
        <title>The Complete Genome of Celeribacter baekdonensis strain LH4, a Thiosulfate-Oxidizing Alphaproteobacterium Isolated from Gulf of Mexico Continental Slope Sediments.</title>
        <authorList>
            <person name="Flood B.E."/>
            <person name="Bailey J.V."/>
            <person name="Leprich D."/>
        </authorList>
    </citation>
    <scope>NUCLEOTIDE SEQUENCE [LARGE SCALE GENOMIC DNA]</scope>
    <source>
        <strain evidence="4 5">LH4</strain>
    </source>
</reference>
<dbReference type="OrthoDB" id="9803286at2"/>
<evidence type="ECO:0000313" key="4">
    <source>
        <dbReference type="EMBL" id="AVW91457.1"/>
    </source>
</evidence>